<dbReference type="EMBL" id="CP015772">
    <property type="protein sequence ID" value="ANH83267.1"/>
    <property type="molecule type" value="Genomic_DNA"/>
</dbReference>
<feature type="region of interest" description="Disordered" evidence="1">
    <location>
        <begin position="87"/>
        <end position="113"/>
    </location>
</feature>
<reference evidence="3 4" key="1">
    <citation type="submission" date="2016-05" db="EMBL/GenBank/DDBJ databases">
        <title>Niabella ginsenosidivorans BS26 whole genome sequencing.</title>
        <authorList>
            <person name="Im W.T."/>
            <person name="Siddiqi M.Z."/>
        </authorList>
    </citation>
    <scope>NUCLEOTIDE SEQUENCE [LARGE SCALE GENOMIC DNA]</scope>
    <source>
        <strain evidence="3 4">BS26</strain>
    </source>
</reference>
<dbReference type="Proteomes" id="UP000077667">
    <property type="component" value="Chromosome"/>
</dbReference>
<proteinExistence type="predicted"/>
<protein>
    <recommendedName>
        <fullName evidence="2">Outer membrane protein beta-barrel domain-containing protein</fullName>
    </recommendedName>
</protein>
<sequence>MSVAGTWTAELSGTYQSVYAGHAIFNIAPRGIVSFALAKEPLKNNATITLSLTDPFNLQQSRAASQYGSVFLDVYSHWDNRRTGGVIDVPVQKGKRNCHSKKPESSERASKKG</sequence>
<evidence type="ECO:0000313" key="4">
    <source>
        <dbReference type="Proteomes" id="UP000077667"/>
    </source>
</evidence>
<dbReference type="KEGG" id="nia:A8C56_21825"/>
<dbReference type="RefSeq" id="WP_067760681.1">
    <property type="nucleotide sequence ID" value="NZ_CP015772.1"/>
</dbReference>
<dbReference type="STRING" id="1176587.A8C56_21825"/>
<evidence type="ECO:0000259" key="2">
    <source>
        <dbReference type="Pfam" id="PF14905"/>
    </source>
</evidence>
<organism evidence="3 4">
    <name type="scientific">Niabella ginsenosidivorans</name>
    <dbReference type="NCBI Taxonomy" id="1176587"/>
    <lineage>
        <taxon>Bacteria</taxon>
        <taxon>Pseudomonadati</taxon>
        <taxon>Bacteroidota</taxon>
        <taxon>Chitinophagia</taxon>
        <taxon>Chitinophagales</taxon>
        <taxon>Chitinophagaceae</taxon>
        <taxon>Niabella</taxon>
    </lineage>
</organism>
<name>A0A1A9I6E3_9BACT</name>
<dbReference type="InterPro" id="IPR041700">
    <property type="entry name" value="OMP_b-brl_3"/>
</dbReference>
<feature type="domain" description="Outer membrane protein beta-barrel" evidence="2">
    <location>
        <begin position="4"/>
        <end position="82"/>
    </location>
</feature>
<evidence type="ECO:0000256" key="1">
    <source>
        <dbReference type="SAM" id="MobiDB-lite"/>
    </source>
</evidence>
<evidence type="ECO:0000313" key="3">
    <source>
        <dbReference type="EMBL" id="ANH83267.1"/>
    </source>
</evidence>
<keyword evidence="4" id="KW-1185">Reference proteome</keyword>
<feature type="compositionally biased region" description="Basic and acidic residues" evidence="1">
    <location>
        <begin position="101"/>
        <end position="113"/>
    </location>
</feature>
<dbReference type="Pfam" id="PF14905">
    <property type="entry name" value="OMP_b-brl_3"/>
    <property type="match status" value="1"/>
</dbReference>
<accession>A0A1A9I6E3</accession>
<gene>
    <name evidence="3" type="ORF">A8C56_21825</name>
</gene>
<dbReference type="AlphaFoldDB" id="A0A1A9I6E3"/>